<dbReference type="OrthoDB" id="9150024at2"/>
<evidence type="ECO:0000256" key="3">
    <source>
        <dbReference type="ARBA" id="ARBA00023082"/>
    </source>
</evidence>
<evidence type="ECO:0000256" key="4">
    <source>
        <dbReference type="ARBA" id="ARBA00023163"/>
    </source>
</evidence>
<evidence type="ECO:0000259" key="6">
    <source>
        <dbReference type="Pfam" id="PF08281"/>
    </source>
</evidence>
<keyword evidence="3" id="KW-0731">Sigma factor</keyword>
<dbReference type="Pfam" id="PF04542">
    <property type="entry name" value="Sigma70_r2"/>
    <property type="match status" value="1"/>
</dbReference>
<sequence>MNSDQQIWQMFQVGHEPSFKILFERYNRLLFNYGFKFTQDEDIIEDSIQELFVKLWCNKDNLSSDVAVKNYLYKAFRRTLVKKIEQSLRRADMTSSSVDYLPFTIELPHDLSMIRQERALEVRDRLDQALQQMTARQREIIHLRFFEELPYPEIAEIMGLSTKDTYKLYYRALDSLKKHFGRFGLLLLLHLLNQLRYN</sequence>
<dbReference type="InterPro" id="IPR007627">
    <property type="entry name" value="RNA_pol_sigma70_r2"/>
</dbReference>
<dbReference type="CDD" id="cd06171">
    <property type="entry name" value="Sigma70_r4"/>
    <property type="match status" value="1"/>
</dbReference>
<gene>
    <name evidence="7" type="ORF">DCO56_05670</name>
</gene>
<evidence type="ECO:0000259" key="5">
    <source>
        <dbReference type="Pfam" id="PF04542"/>
    </source>
</evidence>
<dbReference type="InterPro" id="IPR036388">
    <property type="entry name" value="WH-like_DNA-bd_sf"/>
</dbReference>
<feature type="domain" description="RNA polymerase sigma-70 region 2" evidence="5">
    <location>
        <begin position="22"/>
        <end position="85"/>
    </location>
</feature>
<organism evidence="7 8">
    <name type="scientific">Sphingobacterium athyrii</name>
    <dbReference type="NCBI Taxonomy" id="2152717"/>
    <lineage>
        <taxon>Bacteria</taxon>
        <taxon>Pseudomonadati</taxon>
        <taxon>Bacteroidota</taxon>
        <taxon>Sphingobacteriia</taxon>
        <taxon>Sphingobacteriales</taxon>
        <taxon>Sphingobacteriaceae</taxon>
        <taxon>Sphingobacterium</taxon>
    </lineage>
</organism>
<protein>
    <submittedName>
        <fullName evidence="7">Sigma-70 family RNA polymerase sigma factor</fullName>
    </submittedName>
</protein>
<comment type="similarity">
    <text evidence="1">Belongs to the sigma-70 factor family. ECF subfamily.</text>
</comment>
<evidence type="ECO:0000256" key="1">
    <source>
        <dbReference type="ARBA" id="ARBA00010641"/>
    </source>
</evidence>
<dbReference type="PANTHER" id="PTHR43133">
    <property type="entry name" value="RNA POLYMERASE ECF-TYPE SIGMA FACTO"/>
    <property type="match status" value="1"/>
</dbReference>
<dbReference type="GO" id="GO:0003677">
    <property type="term" value="F:DNA binding"/>
    <property type="evidence" value="ECO:0007669"/>
    <property type="project" value="InterPro"/>
</dbReference>
<dbReference type="GO" id="GO:0006352">
    <property type="term" value="P:DNA-templated transcription initiation"/>
    <property type="evidence" value="ECO:0007669"/>
    <property type="project" value="InterPro"/>
</dbReference>
<dbReference type="InterPro" id="IPR039425">
    <property type="entry name" value="RNA_pol_sigma-70-like"/>
</dbReference>
<dbReference type="SUPFAM" id="SSF88946">
    <property type="entry name" value="Sigma2 domain of RNA polymerase sigma factors"/>
    <property type="match status" value="1"/>
</dbReference>
<keyword evidence="8" id="KW-1185">Reference proteome</keyword>
<dbReference type="AlphaFoldDB" id="A0A363P0A6"/>
<dbReference type="GO" id="GO:0016987">
    <property type="term" value="F:sigma factor activity"/>
    <property type="evidence" value="ECO:0007669"/>
    <property type="project" value="UniProtKB-KW"/>
</dbReference>
<reference evidence="7 8" key="1">
    <citation type="submission" date="2018-04" db="EMBL/GenBank/DDBJ databases">
        <title>Sphingobacterium sp. M46 Genome.</title>
        <authorList>
            <person name="Cheng J."/>
            <person name="Li Y."/>
        </authorList>
    </citation>
    <scope>NUCLEOTIDE SEQUENCE [LARGE SCALE GENOMIC DNA]</scope>
    <source>
        <strain evidence="7 8">M46</strain>
    </source>
</reference>
<proteinExistence type="inferred from homology"/>
<keyword evidence="2" id="KW-0805">Transcription regulation</keyword>
<dbReference type="InterPro" id="IPR013249">
    <property type="entry name" value="RNA_pol_sigma70_r4_t2"/>
</dbReference>
<dbReference type="SUPFAM" id="SSF88659">
    <property type="entry name" value="Sigma3 and sigma4 domains of RNA polymerase sigma factors"/>
    <property type="match status" value="1"/>
</dbReference>
<dbReference type="Pfam" id="PF08281">
    <property type="entry name" value="Sigma70_r4_2"/>
    <property type="match status" value="1"/>
</dbReference>
<dbReference type="InterPro" id="IPR013324">
    <property type="entry name" value="RNA_pol_sigma_r3/r4-like"/>
</dbReference>
<dbReference type="InterPro" id="IPR014284">
    <property type="entry name" value="RNA_pol_sigma-70_dom"/>
</dbReference>
<feature type="domain" description="RNA polymerase sigma factor 70 region 4 type 2" evidence="6">
    <location>
        <begin position="124"/>
        <end position="174"/>
    </location>
</feature>
<keyword evidence="4" id="KW-0804">Transcription</keyword>
<dbReference type="RefSeq" id="WP_108632722.1">
    <property type="nucleotide sequence ID" value="NZ_DAMCKI010000078.1"/>
</dbReference>
<evidence type="ECO:0000313" key="8">
    <source>
        <dbReference type="Proteomes" id="UP000250831"/>
    </source>
</evidence>
<evidence type="ECO:0000256" key="2">
    <source>
        <dbReference type="ARBA" id="ARBA00023015"/>
    </source>
</evidence>
<dbReference type="Proteomes" id="UP000250831">
    <property type="component" value="Unassembled WGS sequence"/>
</dbReference>
<comment type="caution">
    <text evidence="7">The sequence shown here is derived from an EMBL/GenBank/DDBJ whole genome shotgun (WGS) entry which is preliminary data.</text>
</comment>
<name>A0A363P0A6_9SPHI</name>
<dbReference type="Gene3D" id="1.10.10.10">
    <property type="entry name" value="Winged helix-like DNA-binding domain superfamily/Winged helix DNA-binding domain"/>
    <property type="match status" value="1"/>
</dbReference>
<evidence type="ECO:0000313" key="7">
    <source>
        <dbReference type="EMBL" id="PUV26430.1"/>
    </source>
</evidence>
<accession>A0A363P0A6</accession>
<dbReference type="NCBIfam" id="TIGR02937">
    <property type="entry name" value="sigma70-ECF"/>
    <property type="match status" value="1"/>
</dbReference>
<dbReference type="EMBL" id="QCXX01000001">
    <property type="protein sequence ID" value="PUV26430.1"/>
    <property type="molecule type" value="Genomic_DNA"/>
</dbReference>
<dbReference type="PANTHER" id="PTHR43133:SF46">
    <property type="entry name" value="RNA POLYMERASE SIGMA-70 FACTOR ECF SUBFAMILY"/>
    <property type="match status" value="1"/>
</dbReference>
<dbReference type="Gene3D" id="1.10.1740.10">
    <property type="match status" value="1"/>
</dbReference>
<dbReference type="InterPro" id="IPR013325">
    <property type="entry name" value="RNA_pol_sigma_r2"/>
</dbReference>